<dbReference type="Pfam" id="PF13673">
    <property type="entry name" value="Acetyltransf_10"/>
    <property type="match status" value="1"/>
</dbReference>
<dbReference type="SUPFAM" id="SSF55729">
    <property type="entry name" value="Acyl-CoA N-acyltransferases (Nat)"/>
    <property type="match status" value="1"/>
</dbReference>
<dbReference type="PROSITE" id="PS51186">
    <property type="entry name" value="GNAT"/>
    <property type="match status" value="1"/>
</dbReference>
<dbReference type="OrthoDB" id="5173601at2"/>
<dbReference type="GO" id="GO:0016747">
    <property type="term" value="F:acyltransferase activity, transferring groups other than amino-acyl groups"/>
    <property type="evidence" value="ECO:0007669"/>
    <property type="project" value="InterPro"/>
</dbReference>
<evidence type="ECO:0000256" key="1">
    <source>
        <dbReference type="ARBA" id="ARBA00022679"/>
    </source>
</evidence>
<dbReference type="eggNOG" id="COG2153">
    <property type="taxonomic scope" value="Bacteria"/>
</dbReference>
<proteinExistence type="predicted"/>
<sequence>MESSSHNTSQFTLKSFDSLPEEARQIRTAVFMEEQGFEEEFDDIDSQATHIVAYDGSHPAATCRFFWDEEQQSYVIGRVAVNKQYRGQHLGSTLLAEAERLIRQLNGDSIRLAAQQRAMPFYASNGYHAQGEPFPEEGCPHVWMVKTL</sequence>
<protein>
    <submittedName>
        <fullName evidence="3">Putative acyltransferase</fullName>
    </submittedName>
</protein>
<reference evidence="3 4" key="1">
    <citation type="submission" date="2014-03" db="EMBL/GenBank/DDBJ databases">
        <title>Genomics of Bifidobacteria.</title>
        <authorList>
            <person name="Ventura M."/>
            <person name="Milani C."/>
            <person name="Lugli G.A."/>
        </authorList>
    </citation>
    <scope>NUCLEOTIDE SEQUENCE [LARGE SCALE GENOMIC DNA]</scope>
    <source>
        <strain evidence="3 4">JCM 13495</strain>
    </source>
</reference>
<dbReference type="Proteomes" id="UP000029080">
    <property type="component" value="Unassembled WGS sequence"/>
</dbReference>
<dbReference type="AlphaFoldDB" id="A0A087E959"/>
<dbReference type="InterPro" id="IPR050832">
    <property type="entry name" value="Bact_Acetyltransf"/>
</dbReference>
<dbReference type="STRING" id="356829.BITS_1411"/>
<dbReference type="InterPro" id="IPR016181">
    <property type="entry name" value="Acyl_CoA_acyltransferase"/>
</dbReference>
<comment type="caution">
    <text evidence="3">The sequence shown here is derived from an EMBL/GenBank/DDBJ whole genome shotgun (WGS) entry which is preliminary data.</text>
</comment>
<dbReference type="Gene3D" id="3.40.630.30">
    <property type="match status" value="1"/>
</dbReference>
<organism evidence="3 4">
    <name type="scientific">Bifidobacterium tsurumiense</name>
    <dbReference type="NCBI Taxonomy" id="356829"/>
    <lineage>
        <taxon>Bacteria</taxon>
        <taxon>Bacillati</taxon>
        <taxon>Actinomycetota</taxon>
        <taxon>Actinomycetes</taxon>
        <taxon>Bifidobacteriales</taxon>
        <taxon>Bifidobacteriaceae</taxon>
        <taxon>Bifidobacterium</taxon>
    </lineage>
</organism>
<keyword evidence="1 3" id="KW-0808">Transferase</keyword>
<dbReference type="EMBL" id="JGZU01000019">
    <property type="protein sequence ID" value="KFJ04310.1"/>
    <property type="molecule type" value="Genomic_DNA"/>
</dbReference>
<keyword evidence="2 3" id="KW-0012">Acyltransferase</keyword>
<name>A0A087E959_9BIFI</name>
<evidence type="ECO:0000313" key="3">
    <source>
        <dbReference type="EMBL" id="KFJ04310.1"/>
    </source>
</evidence>
<dbReference type="RefSeq" id="WP_034534104.1">
    <property type="nucleotide sequence ID" value="NZ_JGZU01000019.1"/>
</dbReference>
<dbReference type="InterPro" id="IPR000182">
    <property type="entry name" value="GNAT_dom"/>
</dbReference>
<accession>A0A087E959</accession>
<dbReference type="PANTHER" id="PTHR43877">
    <property type="entry name" value="AMINOALKYLPHOSPHONATE N-ACETYLTRANSFERASE-RELATED-RELATED"/>
    <property type="match status" value="1"/>
</dbReference>
<keyword evidence="4" id="KW-1185">Reference proteome</keyword>
<dbReference type="CDD" id="cd04301">
    <property type="entry name" value="NAT_SF"/>
    <property type="match status" value="1"/>
</dbReference>
<evidence type="ECO:0000256" key="2">
    <source>
        <dbReference type="ARBA" id="ARBA00023315"/>
    </source>
</evidence>
<evidence type="ECO:0000313" key="4">
    <source>
        <dbReference type="Proteomes" id="UP000029080"/>
    </source>
</evidence>
<gene>
    <name evidence="3" type="ORF">BITS_1411</name>
</gene>